<comment type="caution">
    <text evidence="5">The sequence shown here is derived from an EMBL/GenBank/DDBJ whole genome shotgun (WGS) entry which is preliminary data.</text>
</comment>
<evidence type="ECO:0000256" key="2">
    <source>
        <dbReference type="ARBA" id="ARBA00022737"/>
    </source>
</evidence>
<evidence type="ECO:0000313" key="5">
    <source>
        <dbReference type="EMBL" id="MFB9887496.1"/>
    </source>
</evidence>
<feature type="non-terminal residue" evidence="5">
    <location>
        <position position="213"/>
    </location>
</feature>
<sequence length="213" mass="21648">GGNTWTAYPAAGITGLPEGDSSLKVRVKTLTDNIDEADETFDLTVELSSAGNTLSATGQATILDNDVPTVSVNAGVANNNIDINEGDKGIFTVDVSKAAAGSTLALQLNNGSALVGDDYAAAFEVSTDGGANWTAYSSALTLSAGVSQVLVRATTLDDSINEPNETFTLKADLNSNGQGYSATGQATILDNDVPTVSVNAGVANNNIDINEGD</sequence>
<organism evidence="5 6">
    <name type="scientific">Balneatrix alpica</name>
    <dbReference type="NCBI Taxonomy" id="75684"/>
    <lineage>
        <taxon>Bacteria</taxon>
        <taxon>Pseudomonadati</taxon>
        <taxon>Pseudomonadota</taxon>
        <taxon>Gammaproteobacteria</taxon>
        <taxon>Oceanospirillales</taxon>
        <taxon>Balneatrichaceae</taxon>
        <taxon>Balneatrix</taxon>
    </lineage>
</organism>
<feature type="non-terminal residue" evidence="5">
    <location>
        <position position="1"/>
    </location>
</feature>
<dbReference type="EMBL" id="JBHLZN010000005">
    <property type="protein sequence ID" value="MFB9887496.1"/>
    <property type="molecule type" value="Genomic_DNA"/>
</dbReference>
<keyword evidence="6" id="KW-1185">Reference proteome</keyword>
<dbReference type="InterPro" id="IPR038081">
    <property type="entry name" value="CalX-like_sf"/>
</dbReference>
<name>A0ABV5ZDY4_9GAMM</name>
<dbReference type="Gene3D" id="2.60.40.2030">
    <property type="match status" value="2"/>
</dbReference>
<feature type="domain" description="Calx-beta" evidence="4">
    <location>
        <begin position="19"/>
        <end position="64"/>
    </location>
</feature>
<proteinExistence type="predicted"/>
<feature type="domain" description="Calx-beta" evidence="4">
    <location>
        <begin position="127"/>
        <end position="190"/>
    </location>
</feature>
<gene>
    <name evidence="5" type="ORF">ACFFLH_13835</name>
</gene>
<dbReference type="SUPFAM" id="SSF141072">
    <property type="entry name" value="CalX-like"/>
    <property type="match status" value="2"/>
</dbReference>
<dbReference type="InterPro" id="IPR003644">
    <property type="entry name" value="Calx_beta"/>
</dbReference>
<protein>
    <submittedName>
        <fullName evidence="5">Calx-beta domain-containing protein</fullName>
    </submittedName>
</protein>
<evidence type="ECO:0000256" key="3">
    <source>
        <dbReference type="ARBA" id="ARBA00022837"/>
    </source>
</evidence>
<accession>A0ABV5ZDY4</accession>
<evidence type="ECO:0000313" key="6">
    <source>
        <dbReference type="Proteomes" id="UP001589628"/>
    </source>
</evidence>
<reference evidence="5 6" key="1">
    <citation type="submission" date="2024-09" db="EMBL/GenBank/DDBJ databases">
        <authorList>
            <person name="Sun Q."/>
            <person name="Mori K."/>
        </authorList>
    </citation>
    <scope>NUCLEOTIDE SEQUENCE [LARGE SCALE GENOMIC DNA]</scope>
    <source>
        <strain evidence="5 6">ATCC 51285</strain>
    </source>
</reference>
<dbReference type="Pfam" id="PF03160">
    <property type="entry name" value="Calx-beta"/>
    <property type="match status" value="2"/>
</dbReference>
<keyword evidence="1" id="KW-0732">Signal</keyword>
<dbReference type="Proteomes" id="UP001589628">
    <property type="component" value="Unassembled WGS sequence"/>
</dbReference>
<dbReference type="RefSeq" id="WP_376836792.1">
    <property type="nucleotide sequence ID" value="NZ_JBHLZN010000005.1"/>
</dbReference>
<keyword evidence="3" id="KW-0106">Calcium</keyword>
<evidence type="ECO:0000259" key="4">
    <source>
        <dbReference type="Pfam" id="PF03160"/>
    </source>
</evidence>
<evidence type="ECO:0000256" key="1">
    <source>
        <dbReference type="ARBA" id="ARBA00022729"/>
    </source>
</evidence>
<keyword evidence="2" id="KW-0677">Repeat</keyword>